<dbReference type="InterPro" id="IPR000299">
    <property type="entry name" value="FERM_domain"/>
</dbReference>
<evidence type="ECO:0000256" key="4">
    <source>
        <dbReference type="ARBA" id="ARBA00022949"/>
    </source>
</evidence>
<dbReference type="CDD" id="cd13186">
    <property type="entry name" value="FERM_C_NBL4_NBL5"/>
    <property type="match status" value="1"/>
</dbReference>
<keyword evidence="5" id="KW-0175">Coiled coil</keyword>
<dbReference type="InterPro" id="IPR019747">
    <property type="entry name" value="FERM_CS"/>
</dbReference>
<dbReference type="SMART" id="SM01195">
    <property type="entry name" value="FA"/>
    <property type="match status" value="1"/>
</dbReference>
<dbReference type="PRINTS" id="PR00935">
    <property type="entry name" value="BAND41"/>
</dbReference>
<dbReference type="PROSITE" id="PS50057">
    <property type="entry name" value="FERM_3"/>
    <property type="match status" value="1"/>
</dbReference>
<dbReference type="Pfam" id="PF09380">
    <property type="entry name" value="FERM_C"/>
    <property type="match status" value="1"/>
</dbReference>
<feature type="domain" description="FERM" evidence="7">
    <location>
        <begin position="112"/>
        <end position="405"/>
    </location>
</feature>
<dbReference type="FunFam" id="3.10.20.90:FF:000024">
    <property type="entry name" value="Erythrocyte membrane protein band 4.1-like 5"/>
    <property type="match status" value="1"/>
</dbReference>
<dbReference type="Proteomes" id="UP000276133">
    <property type="component" value="Unassembled WGS sequence"/>
</dbReference>
<dbReference type="SUPFAM" id="SSF54236">
    <property type="entry name" value="Ubiquitin-like"/>
    <property type="match status" value="1"/>
</dbReference>
<dbReference type="GO" id="GO:0005856">
    <property type="term" value="C:cytoskeleton"/>
    <property type="evidence" value="ECO:0007669"/>
    <property type="project" value="TreeGrafter"/>
</dbReference>
<dbReference type="FunFam" id="1.20.80.10:FF:000003">
    <property type="entry name" value="Tyrosine-protein phosphatase non-receptor type 4"/>
    <property type="match status" value="1"/>
</dbReference>
<dbReference type="InterPro" id="IPR035963">
    <property type="entry name" value="FERM_2"/>
</dbReference>
<dbReference type="GO" id="GO:0005886">
    <property type="term" value="C:plasma membrane"/>
    <property type="evidence" value="ECO:0007669"/>
    <property type="project" value="UniProtKB-ARBA"/>
</dbReference>
<dbReference type="SUPFAM" id="SSF47031">
    <property type="entry name" value="Second domain of FERM"/>
    <property type="match status" value="1"/>
</dbReference>
<dbReference type="PANTHER" id="PTHR23280:SF25">
    <property type="entry name" value="MOESIN_EZRIN_RADIXIN HOMOLOG 1"/>
    <property type="match status" value="1"/>
</dbReference>
<feature type="coiled-coil region" evidence="5">
    <location>
        <begin position="35"/>
        <end position="62"/>
    </location>
</feature>
<dbReference type="SMART" id="SM00295">
    <property type="entry name" value="B41"/>
    <property type="match status" value="1"/>
</dbReference>
<dbReference type="PANTHER" id="PTHR23280">
    <property type="entry name" value="4.1 G PROTEIN"/>
    <property type="match status" value="1"/>
</dbReference>
<dbReference type="Gene3D" id="2.30.29.30">
    <property type="entry name" value="Pleckstrin-homology domain (PH domain)/Phosphotyrosine-binding domain (PTB)"/>
    <property type="match status" value="1"/>
</dbReference>
<name>A0A3M7S2K1_BRAPC</name>
<dbReference type="InterPro" id="IPR018979">
    <property type="entry name" value="FERM_N"/>
</dbReference>
<evidence type="ECO:0000259" key="7">
    <source>
        <dbReference type="PROSITE" id="PS50057"/>
    </source>
</evidence>
<sequence>MSSFFRFLSKRGPKSSAVSSCKPDHPDKHKKLNVCEDLKESIEHYNERCHQIKQLNEQKLNNQLDQSPRATTNTNTNANANARSYFSFKSLKNSANSSKLNSQFNQSQKDMIECAIVFLDDSQHSFFMHKKSTGAKLYEQVFYHLDLIETDYFGLQFSDTHNVKHWLEPTKPIRKQCKIGPPYQFFFRVKFYTAEPNNLNEELTRYFYFLQLKHDLRSGQLSSSAGQHHVYVELCALILQEELGDFEADAHTVETVSEFRFLPDSLQTEQFEQRVYEAFASSSAMRGMSPAQAELTFLNKAKWLEMYGVDMHSVYGRDHNEYKLGLTPSGILVFELAYAKIGLFYWPKIEKVSFARKKFTILVAEDDNNGLRQQHTFIFNLIDEKACKHLWKCAVEYHAFFRLRASPVTLSSVTGTGLFNGFIRRGSRFRGPERTEFQTHNLGRLTTPRRSVQFERRPSQRFSRRASYAIKRKLNEQRKGCALVPSVSDSKIEDAVPVPAANCCKRQTGEHDQKCNVYKAKMMMGSKDVCSTASGSSASSTCSSSSEKLSDAERAGVKAEQAKDARPYVRDVKAHCLQPNVKVVSAANNVKATAFTLNNVAANLRPKADKQPVSTEL</sequence>
<evidence type="ECO:0000256" key="1">
    <source>
        <dbReference type="ARBA" id="ARBA00004282"/>
    </source>
</evidence>
<keyword evidence="9" id="KW-1185">Reference proteome</keyword>
<dbReference type="OrthoDB" id="6235974at2759"/>
<evidence type="ECO:0000313" key="8">
    <source>
        <dbReference type="EMBL" id="RNA29992.1"/>
    </source>
</evidence>
<protein>
    <submittedName>
        <fullName evidence="8">Band 5</fullName>
    </submittedName>
</protein>
<dbReference type="SUPFAM" id="SSF50729">
    <property type="entry name" value="PH domain-like"/>
    <property type="match status" value="1"/>
</dbReference>
<comment type="subcellular location">
    <subcellularLocation>
        <location evidence="1">Cell junction</location>
    </subcellularLocation>
    <subcellularLocation>
        <location evidence="2">Cytoplasm</location>
    </subcellularLocation>
</comment>
<dbReference type="InterPro" id="IPR011993">
    <property type="entry name" value="PH-like_dom_sf"/>
</dbReference>
<organism evidence="8 9">
    <name type="scientific">Brachionus plicatilis</name>
    <name type="common">Marine rotifer</name>
    <name type="synonym">Brachionus muelleri</name>
    <dbReference type="NCBI Taxonomy" id="10195"/>
    <lineage>
        <taxon>Eukaryota</taxon>
        <taxon>Metazoa</taxon>
        <taxon>Spiralia</taxon>
        <taxon>Gnathifera</taxon>
        <taxon>Rotifera</taxon>
        <taxon>Eurotatoria</taxon>
        <taxon>Monogononta</taxon>
        <taxon>Pseudotrocha</taxon>
        <taxon>Ploima</taxon>
        <taxon>Brachionidae</taxon>
        <taxon>Brachionus</taxon>
    </lineage>
</organism>
<feature type="compositionally biased region" description="Basic and acidic residues" evidence="6">
    <location>
        <begin position="548"/>
        <end position="564"/>
    </location>
</feature>
<evidence type="ECO:0000256" key="6">
    <source>
        <dbReference type="SAM" id="MobiDB-lite"/>
    </source>
</evidence>
<dbReference type="Pfam" id="PF00373">
    <property type="entry name" value="FERM_M"/>
    <property type="match status" value="1"/>
</dbReference>
<dbReference type="GO" id="GO:0031032">
    <property type="term" value="P:actomyosin structure organization"/>
    <property type="evidence" value="ECO:0007669"/>
    <property type="project" value="TreeGrafter"/>
</dbReference>
<evidence type="ECO:0000313" key="9">
    <source>
        <dbReference type="Proteomes" id="UP000276133"/>
    </source>
</evidence>
<evidence type="ECO:0000256" key="3">
    <source>
        <dbReference type="ARBA" id="ARBA00022490"/>
    </source>
</evidence>
<keyword evidence="4" id="KW-0965">Cell junction</keyword>
<dbReference type="Gene3D" id="3.10.20.90">
    <property type="entry name" value="Phosphatidylinositol 3-kinase Catalytic Subunit, Chain A, domain 1"/>
    <property type="match status" value="1"/>
</dbReference>
<dbReference type="InterPro" id="IPR014352">
    <property type="entry name" value="FERM/acyl-CoA-bd_prot_sf"/>
</dbReference>
<dbReference type="EMBL" id="REGN01002142">
    <property type="protein sequence ID" value="RNA29992.1"/>
    <property type="molecule type" value="Genomic_DNA"/>
</dbReference>
<dbReference type="CDD" id="cd14473">
    <property type="entry name" value="FERM_B-lobe"/>
    <property type="match status" value="1"/>
</dbReference>
<dbReference type="STRING" id="10195.A0A3M7S2K1"/>
<dbReference type="SMART" id="SM01196">
    <property type="entry name" value="FERM_C"/>
    <property type="match status" value="1"/>
</dbReference>
<evidence type="ECO:0000256" key="5">
    <source>
        <dbReference type="SAM" id="Coils"/>
    </source>
</evidence>
<keyword evidence="3" id="KW-0963">Cytoplasm</keyword>
<dbReference type="Pfam" id="PF09379">
    <property type="entry name" value="FERM_N"/>
    <property type="match status" value="1"/>
</dbReference>
<dbReference type="InterPro" id="IPR018980">
    <property type="entry name" value="FERM_PH-like_C"/>
</dbReference>
<gene>
    <name evidence="8" type="ORF">BpHYR1_051473</name>
</gene>
<feature type="region of interest" description="Disordered" evidence="6">
    <location>
        <begin position="1"/>
        <end position="30"/>
    </location>
</feature>
<dbReference type="InterPro" id="IPR019749">
    <property type="entry name" value="Band_41_domain"/>
</dbReference>
<dbReference type="CDD" id="cd17108">
    <property type="entry name" value="FERM_F1_EPB41L5_like"/>
    <property type="match status" value="1"/>
</dbReference>
<dbReference type="InterPro" id="IPR014847">
    <property type="entry name" value="FA"/>
</dbReference>
<dbReference type="PROSITE" id="PS00660">
    <property type="entry name" value="FERM_1"/>
    <property type="match status" value="1"/>
</dbReference>
<dbReference type="GO" id="GO:0005737">
    <property type="term" value="C:cytoplasm"/>
    <property type="evidence" value="ECO:0007669"/>
    <property type="project" value="UniProtKB-SubCell"/>
</dbReference>
<dbReference type="Gene3D" id="1.20.80.10">
    <property type="match status" value="1"/>
</dbReference>
<dbReference type="InterPro" id="IPR019748">
    <property type="entry name" value="FERM_central"/>
</dbReference>
<feature type="compositionally biased region" description="Low complexity" evidence="6">
    <location>
        <begin position="535"/>
        <end position="546"/>
    </location>
</feature>
<proteinExistence type="predicted"/>
<accession>A0A3M7S2K1</accession>
<dbReference type="InterPro" id="IPR029071">
    <property type="entry name" value="Ubiquitin-like_domsf"/>
</dbReference>
<reference evidence="8 9" key="1">
    <citation type="journal article" date="2018" name="Sci. Rep.">
        <title>Genomic signatures of local adaptation to the degree of environmental predictability in rotifers.</title>
        <authorList>
            <person name="Franch-Gras L."/>
            <person name="Hahn C."/>
            <person name="Garcia-Roger E.M."/>
            <person name="Carmona M.J."/>
            <person name="Serra M."/>
            <person name="Gomez A."/>
        </authorList>
    </citation>
    <scope>NUCLEOTIDE SEQUENCE [LARGE SCALE GENOMIC DNA]</scope>
    <source>
        <strain evidence="8">HYR1</strain>
    </source>
</reference>
<dbReference type="GO" id="GO:0070161">
    <property type="term" value="C:anchoring junction"/>
    <property type="evidence" value="ECO:0007669"/>
    <property type="project" value="UniProtKB-SubCell"/>
</dbReference>
<feature type="region of interest" description="Disordered" evidence="6">
    <location>
        <begin position="535"/>
        <end position="564"/>
    </location>
</feature>
<comment type="caution">
    <text evidence="8">The sequence shown here is derived from an EMBL/GenBank/DDBJ whole genome shotgun (WGS) entry which is preliminary data.</text>
</comment>
<dbReference type="FunFam" id="2.30.29.30:FF:000002">
    <property type="entry name" value="Band 4.1-like protein 5 isoform 1"/>
    <property type="match status" value="1"/>
</dbReference>
<evidence type="ECO:0000256" key="2">
    <source>
        <dbReference type="ARBA" id="ARBA00004496"/>
    </source>
</evidence>
<dbReference type="AlphaFoldDB" id="A0A3M7S2K1"/>